<dbReference type="InterPro" id="IPR000014">
    <property type="entry name" value="PAS"/>
</dbReference>
<dbReference type="EMBL" id="LT962688">
    <property type="protein sequence ID" value="SOR32566.1"/>
    <property type="molecule type" value="Genomic_DNA"/>
</dbReference>
<dbReference type="AlphaFoldDB" id="A0A1S1NXA1"/>
<evidence type="ECO:0000313" key="4">
    <source>
        <dbReference type="EMBL" id="WHQ70467.1"/>
    </source>
</evidence>
<reference evidence="2 5" key="1">
    <citation type="submission" date="2016-10" db="EMBL/GenBank/DDBJ databases">
        <title>Draft genome sequence of Methylobacterium extorquens CP3, a seed endophyte of Crotalaria pumila with plant growth-promoting and metal tolerance properties.</title>
        <authorList>
            <person name="Sanchez-Lopez A.S."/>
            <person name="Van Hamme J.D."/>
            <person name="Thijs S."/>
            <person name="Mcammond B.M."/>
            <person name="Stevens V."/>
            <person name="Gonzalez-Chavez M.D.C."/>
            <person name="Vangronsveld J."/>
        </authorList>
    </citation>
    <scope>NUCLEOTIDE SEQUENCE [LARGE SCALE GENOMIC DNA]</scope>
    <source>
        <strain evidence="2 5">CP3</strain>
    </source>
</reference>
<reference evidence="6" key="3">
    <citation type="submission" date="2017-10" db="EMBL/GenBank/DDBJ databases">
        <authorList>
            <person name="Regsiter A."/>
            <person name="William W."/>
        </authorList>
    </citation>
    <scope>NUCLEOTIDE SEQUENCE [LARGE SCALE GENOMIC DNA]</scope>
</reference>
<evidence type="ECO:0000259" key="1">
    <source>
        <dbReference type="PROSITE" id="PS50112"/>
    </source>
</evidence>
<evidence type="ECO:0000313" key="5">
    <source>
        <dbReference type="Proteomes" id="UP000180215"/>
    </source>
</evidence>
<evidence type="ECO:0000313" key="6">
    <source>
        <dbReference type="Proteomes" id="UP000233769"/>
    </source>
</evidence>
<proteinExistence type="predicted"/>
<dbReference type="Proteomes" id="UP000233769">
    <property type="component" value="Chromosome tk0001"/>
</dbReference>
<dbReference type="CDD" id="cd00130">
    <property type="entry name" value="PAS"/>
    <property type="match status" value="1"/>
</dbReference>
<organism evidence="2 5">
    <name type="scientific">Methylorubrum extorquens</name>
    <name type="common">Methylobacterium dichloromethanicum</name>
    <name type="synonym">Methylobacterium extorquens</name>
    <dbReference type="NCBI Taxonomy" id="408"/>
    <lineage>
        <taxon>Bacteria</taxon>
        <taxon>Pseudomonadati</taxon>
        <taxon>Pseudomonadota</taxon>
        <taxon>Alphaproteobacteria</taxon>
        <taxon>Hyphomicrobiales</taxon>
        <taxon>Methylobacteriaceae</taxon>
        <taxon>Methylorubrum</taxon>
    </lineage>
</organism>
<name>A0A1S1NXA1_METEX</name>
<dbReference type="OMA" id="RMAFMPY"/>
<dbReference type="SUPFAM" id="SSF55785">
    <property type="entry name" value="PYP-like sensor domain (PAS domain)"/>
    <property type="match status" value="1"/>
</dbReference>
<protein>
    <recommendedName>
        <fullName evidence="1">PAS domain-containing protein</fullName>
    </recommendedName>
</protein>
<dbReference type="Proteomes" id="UP000180215">
    <property type="component" value="Unassembled WGS sequence"/>
</dbReference>
<feature type="domain" description="PAS" evidence="1">
    <location>
        <begin position="19"/>
        <end position="58"/>
    </location>
</feature>
<reference evidence="3" key="2">
    <citation type="submission" date="2017-10" db="EMBL/GenBank/DDBJ databases">
        <authorList>
            <person name="Banno H."/>
            <person name="Chua N.-H."/>
        </authorList>
    </citation>
    <scope>NUCLEOTIDE SEQUENCE [LARGE SCALE GENOMIC DNA]</scope>
    <source>
        <strain evidence="3">TK 0001</strain>
    </source>
</reference>
<gene>
    <name evidence="2" type="ORF">BK022_19730</name>
    <name evidence="4" type="ORF">KEC54_02105</name>
    <name evidence="3" type="ORF">TK0001_6007</name>
</gene>
<dbReference type="RefSeq" id="WP_003605562.1">
    <property type="nucleotide sequence ID" value="NZ_BJVP01000006.1"/>
</dbReference>
<evidence type="ECO:0000313" key="3">
    <source>
        <dbReference type="EMBL" id="SOR32566.1"/>
    </source>
</evidence>
<dbReference type="Gene3D" id="3.30.450.20">
    <property type="entry name" value="PAS domain"/>
    <property type="match status" value="1"/>
</dbReference>
<sequence length="169" mass="18599">MNTDDFAYDFDAPDSDWNYEPSRADLFRQIDAPLYTTDSNGWLTYYNEAAAQLWGFRPVIGKARWCGAWRLFEADGAPLPHDLSPMALTLKGARPVRGVQIGLERPDGSRMAFLPYPTALRDGTGAVVGGCNILLAVERSSLRVPLRGALQGRPTLRAAQLASMHRCSA</sequence>
<evidence type="ECO:0000313" key="2">
    <source>
        <dbReference type="EMBL" id="OHV15343.1"/>
    </source>
</evidence>
<reference evidence="4" key="4">
    <citation type="journal article" date="2022" name="Biotechnol. Bioprocess Eng.">
        <title>Pan-genome Analysis Reveals Comparative Genomic Features of Central Metabolic Pathways in Methylorubrum extorquens.</title>
        <authorList>
            <person name="Lee G.M."/>
            <person name="Scott-Nevros Z.K."/>
            <person name="Lee S.-M."/>
            <person name="Kim D."/>
        </authorList>
    </citation>
    <scope>NUCLEOTIDE SEQUENCE</scope>
    <source>
        <strain evidence="4">ATCC 55366</strain>
    </source>
</reference>
<dbReference type="InterPro" id="IPR035965">
    <property type="entry name" value="PAS-like_dom_sf"/>
</dbReference>
<accession>A0A1S1NXA1</accession>
<dbReference type="EMBL" id="MNAO01000290">
    <property type="protein sequence ID" value="OHV15343.1"/>
    <property type="molecule type" value="Genomic_DNA"/>
</dbReference>
<dbReference type="Proteomes" id="UP001223720">
    <property type="component" value="Chromosome"/>
</dbReference>
<dbReference type="PROSITE" id="PS50112">
    <property type="entry name" value="PAS"/>
    <property type="match status" value="1"/>
</dbReference>
<dbReference type="EMBL" id="CP073633">
    <property type="protein sequence ID" value="WHQ70467.1"/>
    <property type="molecule type" value="Genomic_DNA"/>
</dbReference>